<proteinExistence type="predicted"/>
<reference evidence="5" key="1">
    <citation type="submission" date="2023-06" db="EMBL/GenBank/DDBJ databases">
        <title>Genome sequence of Methanosarcinaceae archaeon Ag5.</title>
        <authorList>
            <person name="Protasov E."/>
            <person name="Platt K."/>
            <person name="Poehlein A."/>
            <person name="Daniel R."/>
            <person name="Brune A."/>
        </authorList>
    </citation>
    <scope>NUCLEOTIDE SEQUENCE</scope>
    <source>
        <strain evidence="5">Ag5</strain>
    </source>
</reference>
<keyword evidence="2" id="KW-0663">Pyridoxal phosphate</keyword>
<dbReference type="AlphaFoldDB" id="A0AAE4MK26"/>
<dbReference type="PANTHER" id="PTHR42885">
    <property type="entry name" value="HISTIDINOL-PHOSPHATE AMINOTRANSFERASE-RELATED"/>
    <property type="match status" value="1"/>
</dbReference>
<comment type="caution">
    <text evidence="5">The sequence shown here is derived from an EMBL/GenBank/DDBJ whole genome shotgun (WGS) entry which is preliminary data.</text>
</comment>
<keyword evidence="6" id="KW-1185">Reference proteome</keyword>
<dbReference type="InterPro" id="IPR004839">
    <property type="entry name" value="Aminotransferase_I/II_large"/>
</dbReference>
<dbReference type="InterPro" id="IPR015421">
    <property type="entry name" value="PyrdxlP-dep_Trfase_major"/>
</dbReference>
<gene>
    <name evidence="5" type="primary">hisC_2</name>
    <name evidence="5" type="ORF">MsAg5_15230</name>
</gene>
<dbReference type="InterPro" id="IPR015422">
    <property type="entry name" value="PyrdxlP-dep_Trfase_small"/>
</dbReference>
<dbReference type="CDD" id="cd00609">
    <property type="entry name" value="AAT_like"/>
    <property type="match status" value="1"/>
</dbReference>
<keyword evidence="5" id="KW-0032">Aminotransferase</keyword>
<dbReference type="Proteomes" id="UP001271789">
    <property type="component" value="Unassembled WGS sequence"/>
</dbReference>
<organism evidence="5 6">
    <name type="scientific">Methanolapillus africanus</name>
    <dbReference type="NCBI Taxonomy" id="3028297"/>
    <lineage>
        <taxon>Archaea</taxon>
        <taxon>Methanobacteriati</taxon>
        <taxon>Methanobacteriota</taxon>
        <taxon>Stenosarchaea group</taxon>
        <taxon>Methanomicrobia</taxon>
        <taxon>Methanosarcinales</taxon>
        <taxon>Methanosarcinaceae</taxon>
        <taxon>Methanolapillus</taxon>
    </lineage>
</organism>
<evidence type="ECO:0000256" key="2">
    <source>
        <dbReference type="ARBA" id="ARBA00022898"/>
    </source>
</evidence>
<dbReference type="Gene3D" id="3.40.640.10">
    <property type="entry name" value="Type I PLP-dependent aspartate aminotransferase-like (Major domain)"/>
    <property type="match status" value="1"/>
</dbReference>
<comment type="cofactor">
    <cofactor evidence="1">
        <name>pyridoxal 5'-phosphate</name>
        <dbReference type="ChEBI" id="CHEBI:597326"/>
    </cofactor>
</comment>
<dbReference type="Pfam" id="PF04071">
    <property type="entry name" value="zf-like"/>
    <property type="match status" value="1"/>
</dbReference>
<evidence type="ECO:0000313" key="5">
    <source>
        <dbReference type="EMBL" id="MDV0447614.1"/>
    </source>
</evidence>
<dbReference type="EC" id="2.6.1.9" evidence="5"/>
<dbReference type="Gene3D" id="3.90.1150.10">
    <property type="entry name" value="Aspartate Aminotransferase, domain 1"/>
    <property type="match status" value="1"/>
</dbReference>
<protein>
    <submittedName>
        <fullName evidence="5">Histidinol-phosphate aminotransferase</fullName>
        <ecNumber evidence="5">2.6.1.9</ecNumber>
    </submittedName>
</protein>
<dbReference type="GO" id="GO:0004400">
    <property type="term" value="F:histidinol-phosphate transaminase activity"/>
    <property type="evidence" value="ECO:0007669"/>
    <property type="project" value="UniProtKB-EC"/>
</dbReference>
<evidence type="ECO:0000259" key="3">
    <source>
        <dbReference type="Pfam" id="PF00155"/>
    </source>
</evidence>
<evidence type="ECO:0000256" key="1">
    <source>
        <dbReference type="ARBA" id="ARBA00001933"/>
    </source>
</evidence>
<feature type="domain" description="Cysteine-rich small" evidence="4">
    <location>
        <begin position="410"/>
        <end position="480"/>
    </location>
</feature>
<dbReference type="PANTHER" id="PTHR42885:SF1">
    <property type="entry name" value="THREONINE-PHOSPHATE DECARBOXYLASE"/>
    <property type="match status" value="1"/>
</dbReference>
<evidence type="ECO:0000313" key="6">
    <source>
        <dbReference type="Proteomes" id="UP001271789"/>
    </source>
</evidence>
<dbReference type="EMBL" id="JAWDKD010000021">
    <property type="protein sequence ID" value="MDV0447614.1"/>
    <property type="molecule type" value="Genomic_DNA"/>
</dbReference>
<feature type="domain" description="Aminotransferase class I/classII large" evidence="3">
    <location>
        <begin position="38"/>
        <end position="376"/>
    </location>
</feature>
<sequence>MTKKASHPLKENIRNLKCCFHGGLIKENSEKYNIPEQDILDFSANLNPFGTPFDHPEYGLDYMQLAADALKESVNYPDNRYLEFRNAAASFLNKPNITFENIIPGNGSTEIIRLFCQCVLDEGDKVIIPYPTFGEYEIQCRLQNAEIIYVPTKSIYDLTEEELSAAKIIFICNPNNPTAVLRKREDLLQLAKKCARAKTVLFMDEAFIELSDPEESLCDIAAENDYVFVMRSLTKCFALPGVRLGFGVASKNIADALNRARLSWNLSPLQEKMGAAFLSMPGGVNSDYLQKSREMILGEANYLKDELSKVWGFEPGVATTNYLLIDISKRTLDSSAMAARFAGHGILIRDCISFKGLETDYIRIAVRTRDENVRFVQTVSKVFDEWAKEFAEYELQNTLANHKRGGRQNERETCGYYPCHFEGQDCTFCYCPFYPCGDERTGGTYVYSTKRNGKIWSCTDCYIPHISSVVDKMLDGLMEDGETEDLLKKEWQEIIVPILEERDDNTILAYCRKIKADKK</sequence>
<dbReference type="Pfam" id="PF00155">
    <property type="entry name" value="Aminotran_1_2"/>
    <property type="match status" value="1"/>
</dbReference>
<evidence type="ECO:0000259" key="4">
    <source>
        <dbReference type="Pfam" id="PF04071"/>
    </source>
</evidence>
<accession>A0AAE4MK26</accession>
<keyword evidence="5" id="KW-0808">Transferase</keyword>
<name>A0AAE4MK26_9EURY</name>
<dbReference type="RefSeq" id="WP_338100054.1">
    <property type="nucleotide sequence ID" value="NZ_JAWDKD010000021.1"/>
</dbReference>
<dbReference type="SUPFAM" id="SSF53383">
    <property type="entry name" value="PLP-dependent transferases"/>
    <property type="match status" value="1"/>
</dbReference>
<dbReference type="InterPro" id="IPR015424">
    <property type="entry name" value="PyrdxlP-dep_Trfase"/>
</dbReference>
<dbReference type="InterPro" id="IPR007212">
    <property type="entry name" value="Zf-like"/>
</dbReference>
<dbReference type="GO" id="GO:0030170">
    <property type="term" value="F:pyridoxal phosphate binding"/>
    <property type="evidence" value="ECO:0007669"/>
    <property type="project" value="InterPro"/>
</dbReference>